<evidence type="ECO:0000313" key="3">
    <source>
        <dbReference type="Proteomes" id="UP001630127"/>
    </source>
</evidence>
<comment type="caution">
    <text evidence="2">The sequence shown here is derived from an EMBL/GenBank/DDBJ whole genome shotgun (WGS) entry which is preliminary data.</text>
</comment>
<reference evidence="2 3" key="1">
    <citation type="submission" date="2024-11" db="EMBL/GenBank/DDBJ databases">
        <title>A near-complete genome assembly of Cinchona calisaya.</title>
        <authorList>
            <person name="Lian D.C."/>
            <person name="Zhao X.W."/>
            <person name="Wei L."/>
        </authorList>
    </citation>
    <scope>NUCLEOTIDE SEQUENCE [LARGE SCALE GENOMIC DNA]</scope>
    <source>
        <tissue evidence="2">Nenye</tissue>
    </source>
</reference>
<name>A0ABD3AB88_9GENT</name>
<feature type="compositionally biased region" description="Basic and acidic residues" evidence="1">
    <location>
        <begin position="19"/>
        <end position="35"/>
    </location>
</feature>
<evidence type="ECO:0000313" key="2">
    <source>
        <dbReference type="EMBL" id="KAL3529066.1"/>
    </source>
</evidence>
<dbReference type="AlphaFoldDB" id="A0ABD3AB88"/>
<keyword evidence="3" id="KW-1185">Reference proteome</keyword>
<dbReference type="Proteomes" id="UP001630127">
    <property type="component" value="Unassembled WGS sequence"/>
</dbReference>
<dbReference type="EMBL" id="JBJUIK010000004">
    <property type="protein sequence ID" value="KAL3529066.1"/>
    <property type="molecule type" value="Genomic_DNA"/>
</dbReference>
<feature type="region of interest" description="Disordered" evidence="1">
    <location>
        <begin position="1"/>
        <end position="45"/>
    </location>
</feature>
<evidence type="ECO:0000256" key="1">
    <source>
        <dbReference type="SAM" id="MobiDB-lite"/>
    </source>
</evidence>
<sequence>MAPGPNNRLEKASSSTSAVHEEHQAVEKANNENKSPRHPRWTKQETLILIEGKKIAESQGRKGCRSSSSVFGTDQLELKAHTAAAYRVAPLTVNVDGKETDETCAADTEDDNDNEEDEGKETVQSSIAVIMRGQKQISFQILNSVSRENFEGPTDKSCKRKSKKQFPYSNALIRSSKRKTAGSHYWRRTAFQEGVERRRLPLDGCEDINLSHHLIKVLERNTNVLNAQLEAQIMDSQLEREQQKDRQDF</sequence>
<organism evidence="2 3">
    <name type="scientific">Cinchona calisaya</name>
    <dbReference type="NCBI Taxonomy" id="153742"/>
    <lineage>
        <taxon>Eukaryota</taxon>
        <taxon>Viridiplantae</taxon>
        <taxon>Streptophyta</taxon>
        <taxon>Embryophyta</taxon>
        <taxon>Tracheophyta</taxon>
        <taxon>Spermatophyta</taxon>
        <taxon>Magnoliopsida</taxon>
        <taxon>eudicotyledons</taxon>
        <taxon>Gunneridae</taxon>
        <taxon>Pentapetalae</taxon>
        <taxon>asterids</taxon>
        <taxon>lamiids</taxon>
        <taxon>Gentianales</taxon>
        <taxon>Rubiaceae</taxon>
        <taxon>Cinchonoideae</taxon>
        <taxon>Cinchoneae</taxon>
        <taxon>Cinchona</taxon>
    </lineage>
</organism>
<dbReference type="PANTHER" id="PTHR47211">
    <property type="entry name" value="TRIHELIX TRANSCRIPTION FACTOR ASR3"/>
    <property type="match status" value="1"/>
</dbReference>
<proteinExistence type="predicted"/>
<protein>
    <submittedName>
        <fullName evidence="2">Uncharacterized protein</fullName>
    </submittedName>
</protein>
<dbReference type="PANTHER" id="PTHR47211:SF3">
    <property type="entry name" value="TRIHELIX TRANSCRIPTION FACTOR ASR3-LIKE"/>
    <property type="match status" value="1"/>
</dbReference>
<accession>A0ABD3AB88</accession>
<gene>
    <name evidence="2" type="ORF">ACH5RR_008388</name>
</gene>